<dbReference type="Gene3D" id="3.30.470.20">
    <property type="entry name" value="ATP-grasp fold, B domain"/>
    <property type="match status" value="1"/>
</dbReference>
<dbReference type="PROSITE" id="PS50975">
    <property type="entry name" value="ATP_GRASP"/>
    <property type="match status" value="1"/>
</dbReference>
<organism evidence="4 5">
    <name type="scientific">Penicillium oxalicum (strain 114-2 / CGMCC 5302)</name>
    <name type="common">Penicillium decumbens</name>
    <dbReference type="NCBI Taxonomy" id="933388"/>
    <lineage>
        <taxon>Eukaryota</taxon>
        <taxon>Fungi</taxon>
        <taxon>Dikarya</taxon>
        <taxon>Ascomycota</taxon>
        <taxon>Pezizomycotina</taxon>
        <taxon>Eurotiomycetes</taxon>
        <taxon>Eurotiomycetidae</taxon>
        <taxon>Eurotiales</taxon>
        <taxon>Aspergillaceae</taxon>
        <taxon>Penicillium</taxon>
    </lineage>
</organism>
<accession>S7Z4N8</accession>
<dbReference type="HOGENOM" id="CLU_026180_1_0_1"/>
<dbReference type="EMBL" id="KB644408">
    <property type="protein sequence ID" value="EPS25079.1"/>
    <property type="molecule type" value="Genomic_DNA"/>
</dbReference>
<dbReference type="AlphaFoldDB" id="S7Z4N8"/>
<keyword evidence="2" id="KW-1133">Transmembrane helix</keyword>
<dbReference type="SUPFAM" id="SSF56059">
    <property type="entry name" value="Glutathione synthetase ATP-binding domain-like"/>
    <property type="match status" value="1"/>
</dbReference>
<feature type="domain" description="ATP-grasp" evidence="3">
    <location>
        <begin position="186"/>
        <end position="388"/>
    </location>
</feature>
<feature type="transmembrane region" description="Helical" evidence="2">
    <location>
        <begin position="17"/>
        <end position="40"/>
    </location>
</feature>
<evidence type="ECO:0000256" key="1">
    <source>
        <dbReference type="PROSITE-ProRule" id="PRU00409"/>
    </source>
</evidence>
<dbReference type="GO" id="GO:0046872">
    <property type="term" value="F:metal ion binding"/>
    <property type="evidence" value="ECO:0007669"/>
    <property type="project" value="InterPro"/>
</dbReference>
<dbReference type="InterPro" id="IPR011761">
    <property type="entry name" value="ATP-grasp"/>
</dbReference>
<dbReference type="STRING" id="933388.S7Z4N8"/>
<evidence type="ECO:0000313" key="4">
    <source>
        <dbReference type="EMBL" id="EPS25079.1"/>
    </source>
</evidence>
<dbReference type="OrthoDB" id="186626at2759"/>
<sequence length="498" mass="55393">MEGGPTPFFYRHVPKNVLLVLLSVLCLPFSLGLTAIALLLRGWQKPNPSKEGGIHSGHKTILVTGISMTKGLTIARLLAQSTPHRIIAADTESVPFTSPGRYSRSIAKFYAIEEPINHKKSHYIQTLLNILKSERVNLWISCSSVTDAIEDGEVMKIAQEMLGSNFKAVQFDRDAVEKLHEKDLLMDYLRSLGLAIPESHRCTSVGQVEQILSGVAARDGSGDGSQKRFILKPIGVDDKARAQMMTLLPLARGGPAATSSYLESLNISPERPFQLQQFIQGPEYCTHSLVVQGRVKAFVACPSSDLLMHYQALPPNSALNQKMLEFTEQVCRHEGESFSGHLSFDFLAEETGEDATLYPIECNPRAHTAVVLFRDTPQMARAYLSLFTGRDVPESDVLATPASPVDDYYWIGHDLVTFLIIPVLAFACGAGSFSEVQKGLKTLSYHLVYWRDGTFAIWDPLPFLILYHVYWPIRFGQSLARGQQWSRLNVSTTKMFQC</sequence>
<keyword evidence="2" id="KW-0812">Transmembrane</keyword>
<proteinExistence type="predicted"/>
<keyword evidence="2" id="KW-0472">Membrane</keyword>
<reference evidence="4 5" key="1">
    <citation type="journal article" date="2013" name="PLoS ONE">
        <title>Genomic and secretomic analyses reveal unique features of the lignocellulolytic enzyme system of Penicillium decumbens.</title>
        <authorList>
            <person name="Liu G."/>
            <person name="Zhang L."/>
            <person name="Wei X."/>
            <person name="Zou G."/>
            <person name="Qin Y."/>
            <person name="Ma L."/>
            <person name="Li J."/>
            <person name="Zheng H."/>
            <person name="Wang S."/>
            <person name="Wang C."/>
            <person name="Xun L."/>
            <person name="Zhao G.-P."/>
            <person name="Zhou Z."/>
            <person name="Qu Y."/>
        </authorList>
    </citation>
    <scope>NUCLEOTIDE SEQUENCE [LARGE SCALE GENOMIC DNA]</scope>
    <source>
        <strain evidence="5">114-2 / CGMCC 5302</strain>
    </source>
</reference>
<protein>
    <recommendedName>
        <fullName evidence="3">ATP-grasp domain-containing protein</fullName>
    </recommendedName>
</protein>
<keyword evidence="1" id="KW-0067">ATP-binding</keyword>
<dbReference type="PhylomeDB" id="S7Z4N8"/>
<dbReference type="GO" id="GO:0005524">
    <property type="term" value="F:ATP binding"/>
    <property type="evidence" value="ECO:0007669"/>
    <property type="project" value="UniProtKB-UniRule"/>
</dbReference>
<evidence type="ECO:0000313" key="5">
    <source>
        <dbReference type="Proteomes" id="UP000019376"/>
    </source>
</evidence>
<keyword evidence="5" id="KW-1185">Reference proteome</keyword>
<gene>
    <name evidence="4" type="ORF">PDE_00010</name>
</gene>
<dbReference type="eggNOG" id="ENOG502RZZG">
    <property type="taxonomic scope" value="Eukaryota"/>
</dbReference>
<evidence type="ECO:0000259" key="3">
    <source>
        <dbReference type="PROSITE" id="PS50975"/>
    </source>
</evidence>
<name>S7Z4N8_PENO1</name>
<keyword evidence="1" id="KW-0547">Nucleotide-binding</keyword>
<dbReference type="Proteomes" id="UP000019376">
    <property type="component" value="Unassembled WGS sequence"/>
</dbReference>
<evidence type="ECO:0000256" key="2">
    <source>
        <dbReference type="SAM" id="Phobius"/>
    </source>
</evidence>
<dbReference type="Gene3D" id="3.40.50.20">
    <property type="match status" value="1"/>
</dbReference>